<keyword evidence="1" id="KW-0175">Coiled coil</keyword>
<dbReference type="RefSeq" id="WP_034554997.1">
    <property type="nucleotide sequence ID" value="NZ_JRPC02000025.1"/>
</dbReference>
<accession>A0A4V6I6E9</accession>
<dbReference type="EMBL" id="JRPC02000025">
    <property type="protein sequence ID" value="TLE14201.1"/>
    <property type="molecule type" value="Genomic_DNA"/>
</dbReference>
<evidence type="ECO:0000256" key="1">
    <source>
        <dbReference type="SAM" id="Coils"/>
    </source>
</evidence>
<evidence type="ECO:0000313" key="2">
    <source>
        <dbReference type="EMBL" id="TLE14201.1"/>
    </source>
</evidence>
<sequence>MASISNQFISYADRWFFSRSFGKDDISRIDKTLLNTQESEQSKIDKILDSIENFTFYEYKGTSFDTRANYSLQSEGAVVDQMILFGDIVGRELSQNIEILEYRLSHQPIDYKTLPIPTESEFEDTKDRLLRQMKDILKETYLNKGGDSKEFLHLYNEANTVMNELEARKEARSELIKTLENAQNNPKYAKSQEFLDTLLYRFPFGVSHTYEELKERGKLWHQQASDGSFAMALRDFFTLANQYEAIPKYKQDSIERSLQVSEAYLYNQAVWDGQNKPYRIGNFVISSNYFSSEASITYLPNKLLTPLTSDFDSTQSFLELLDKREQLEKQNQDLKAKQALESYIAYNKDSTNSIIQTLLKDSKEAKDDKNIREIKQTIEIKNIKEARDTQEIKISKDNQAINKM</sequence>
<proteinExistence type="predicted"/>
<name>A0A4V6I6E9_9HELI</name>
<dbReference type="Proteomes" id="UP000029920">
    <property type="component" value="Unassembled WGS sequence"/>
</dbReference>
<keyword evidence="3" id="KW-1185">Reference proteome</keyword>
<reference evidence="2 3" key="1">
    <citation type="journal article" date="2014" name="Genome Announc.">
        <title>Draft genome sequences of eight enterohepatic helicobacter species isolated from both laboratory and wild rodents.</title>
        <authorList>
            <person name="Sheh A."/>
            <person name="Shen Z."/>
            <person name="Fox J.G."/>
        </authorList>
    </citation>
    <scope>NUCLEOTIDE SEQUENCE [LARGE SCALE GENOMIC DNA]</scope>
    <source>
        <strain evidence="2 3">MIT-03-7007</strain>
    </source>
</reference>
<dbReference type="AlphaFoldDB" id="A0A4V6I6E9"/>
<feature type="coiled-coil region" evidence="1">
    <location>
        <begin position="119"/>
        <end position="185"/>
    </location>
</feature>
<protein>
    <submittedName>
        <fullName evidence="2">Uncharacterized protein</fullName>
    </submittedName>
</protein>
<gene>
    <name evidence="2" type="ORF">LS72_008865</name>
</gene>
<evidence type="ECO:0000313" key="3">
    <source>
        <dbReference type="Proteomes" id="UP000029920"/>
    </source>
</evidence>
<comment type="caution">
    <text evidence="2">The sequence shown here is derived from an EMBL/GenBank/DDBJ whole genome shotgun (WGS) entry which is preliminary data.</text>
</comment>
<organism evidence="2 3">
    <name type="scientific">Helicobacter apodemus</name>
    <dbReference type="NCBI Taxonomy" id="135569"/>
    <lineage>
        <taxon>Bacteria</taxon>
        <taxon>Pseudomonadati</taxon>
        <taxon>Campylobacterota</taxon>
        <taxon>Epsilonproteobacteria</taxon>
        <taxon>Campylobacterales</taxon>
        <taxon>Helicobacteraceae</taxon>
        <taxon>Helicobacter</taxon>
    </lineage>
</organism>